<evidence type="ECO:0000313" key="2">
    <source>
        <dbReference type="RefSeq" id="XP_019637440.1"/>
    </source>
</evidence>
<evidence type="ECO:0000313" key="1">
    <source>
        <dbReference type="Proteomes" id="UP000515135"/>
    </source>
</evidence>
<protein>
    <submittedName>
        <fullName evidence="2">Uncharacterized protein LOC109479849 isoform X3</fullName>
    </submittedName>
</protein>
<organism evidence="1 2">
    <name type="scientific">Branchiostoma belcheri</name>
    <name type="common">Amphioxus</name>
    <dbReference type="NCBI Taxonomy" id="7741"/>
    <lineage>
        <taxon>Eukaryota</taxon>
        <taxon>Metazoa</taxon>
        <taxon>Chordata</taxon>
        <taxon>Cephalochordata</taxon>
        <taxon>Leptocardii</taxon>
        <taxon>Amphioxiformes</taxon>
        <taxon>Branchiostomatidae</taxon>
        <taxon>Branchiostoma</taxon>
    </lineage>
</organism>
<dbReference type="OrthoDB" id="10328608at2759"/>
<dbReference type="AlphaFoldDB" id="A0A6P4Z7P4"/>
<dbReference type="RefSeq" id="XP_019637440.1">
    <property type="nucleotide sequence ID" value="XM_019781881.1"/>
</dbReference>
<keyword evidence="1" id="KW-1185">Reference proteome</keyword>
<name>A0A6P4Z7P4_BRABE</name>
<dbReference type="GeneID" id="109479849"/>
<dbReference type="Proteomes" id="UP000515135">
    <property type="component" value="Unplaced"/>
</dbReference>
<accession>A0A6P4Z7P4</accession>
<sequence length="528" mass="59939">MKFEMQQMKSELLNTLNNNFHERLQEMETKVLGILNSELSNQTTNLTSNFNTTLKNFKEDMNKAFADMYSELEAFNRKINESTESVNNTLTTWKKTVDEKSSELNTTWERGLLALKNETESMSTKLDNKLVAFSKKMNDSTESVNSTLTTWKKTVDEKSSELNTTWERGLLSLKNETKSMSTKLEDKLEAFSKKMNDSTESVNNTLTTWKTTVDEKSSELNTTWERGLLALKTETESMASNLSTELVRKQATFHGELEASMGRVSQELSKLVNTMHNLERKVTASNDSTEGHDQKEPIAQGYLVILYEYPLHIQTIVVGACIVIGWLICSQCNKRGPRRLPLTARRRLGQAPGAYGDMSDDEEWLDENRQVCIVASLDWTLDEVERCVKAAVQERGLANTAVLTLRISGQDDIDGLKRTLQRDTRVICCANSTTRNILLSDTEHDEISYVVKAAEKIVGGSGVMVLLYGHEKSRGIQQLYDSTSFDRTFLNKQTRLHNKALGHLFFSVSKSLNDIQKRRICDWIRGNL</sequence>
<dbReference type="Gene3D" id="1.20.120.20">
    <property type="entry name" value="Apolipoprotein"/>
    <property type="match status" value="1"/>
</dbReference>
<proteinExistence type="predicted"/>
<gene>
    <name evidence="2" type="primary">LOC109479849</name>
</gene>
<reference evidence="2" key="1">
    <citation type="submission" date="2025-08" db="UniProtKB">
        <authorList>
            <consortium name="RefSeq"/>
        </authorList>
    </citation>
    <scope>IDENTIFICATION</scope>
    <source>
        <tissue evidence="2">Gonad</tissue>
    </source>
</reference>